<keyword evidence="4" id="KW-0521">NADP</keyword>
<evidence type="ECO:0000256" key="8">
    <source>
        <dbReference type="SAM" id="MobiDB-lite"/>
    </source>
</evidence>
<evidence type="ECO:0000256" key="1">
    <source>
        <dbReference type="ARBA" id="ARBA00007118"/>
    </source>
</evidence>
<dbReference type="EMBL" id="JAGQFT010000017">
    <property type="protein sequence ID" value="MBR0561681.1"/>
    <property type="molecule type" value="Genomic_DNA"/>
</dbReference>
<dbReference type="PANTHER" id="PTHR43821:SF1">
    <property type="entry name" value="NAD(P)H NITROREDUCTASE YDJA-RELATED"/>
    <property type="match status" value="1"/>
</dbReference>
<sequence length="168" mass="18298">MPGPDQPTLRALAERRSVPSRLLAEPAPDEAHLAELLQLGEALAARARERDPQAAEAVVDKARRRFSFAPLVVAVVARLTPDHKVPECEQRMTAGCVCFALLQAARGAGYGAQWLTGWSAYDRPFLARLGLGEHEELAGFIHIGTPTDTPDERERPDAAALTRAWTPD</sequence>
<dbReference type="AlphaFoldDB" id="A0A8J8AWL2"/>
<name>A0A8J8AWL2_9GAMM</name>
<keyword evidence="6" id="KW-0520">NAD</keyword>
<dbReference type="InterPro" id="IPR052530">
    <property type="entry name" value="NAD(P)H_nitroreductase"/>
</dbReference>
<dbReference type="Pfam" id="PF00881">
    <property type="entry name" value="Nitroreductase"/>
    <property type="match status" value="1"/>
</dbReference>
<dbReference type="GO" id="GO:0016491">
    <property type="term" value="F:oxidoreductase activity"/>
    <property type="evidence" value="ECO:0007669"/>
    <property type="project" value="UniProtKB-KW"/>
</dbReference>
<keyword evidence="2" id="KW-0285">Flavoprotein</keyword>
<dbReference type="InterPro" id="IPR000415">
    <property type="entry name" value="Nitroreductase-like"/>
</dbReference>
<protein>
    <submittedName>
        <fullName evidence="10">Nitroreductase family protein</fullName>
    </submittedName>
</protein>
<evidence type="ECO:0000256" key="6">
    <source>
        <dbReference type="ARBA" id="ARBA00023027"/>
    </source>
</evidence>
<dbReference type="Gene3D" id="3.40.109.10">
    <property type="entry name" value="NADH Oxidase"/>
    <property type="match status" value="1"/>
</dbReference>
<dbReference type="InterPro" id="IPR026021">
    <property type="entry name" value="YdjA-like"/>
</dbReference>
<evidence type="ECO:0000256" key="2">
    <source>
        <dbReference type="ARBA" id="ARBA00022630"/>
    </source>
</evidence>
<evidence type="ECO:0000256" key="5">
    <source>
        <dbReference type="ARBA" id="ARBA00023002"/>
    </source>
</evidence>
<comment type="similarity">
    <text evidence="1">Belongs to the nitroreductase family.</text>
</comment>
<feature type="domain" description="Nitroreductase" evidence="9">
    <location>
        <begin position="38"/>
        <end position="144"/>
    </location>
</feature>
<feature type="region of interest" description="Disordered" evidence="8">
    <location>
        <begin position="143"/>
        <end position="168"/>
    </location>
</feature>
<keyword evidence="3 7" id="KW-0288">FMN</keyword>
<proteinExistence type="inferred from homology"/>
<gene>
    <name evidence="10" type="ORF">KB893_03985</name>
</gene>
<evidence type="ECO:0000256" key="3">
    <source>
        <dbReference type="ARBA" id="ARBA00022643"/>
    </source>
</evidence>
<dbReference type="PANTHER" id="PTHR43821">
    <property type="entry name" value="NAD(P)H NITROREDUCTASE YDJA-RELATED"/>
    <property type="match status" value="1"/>
</dbReference>
<dbReference type="SUPFAM" id="SSF55469">
    <property type="entry name" value="FMN-dependent nitroreductase-like"/>
    <property type="match status" value="1"/>
</dbReference>
<comment type="caution">
    <text evidence="10">The sequence shown here is derived from an EMBL/GenBank/DDBJ whole genome shotgun (WGS) entry which is preliminary data.</text>
</comment>
<feature type="binding site" evidence="7">
    <location>
        <position position="47"/>
    </location>
    <ligand>
        <name>FMN</name>
        <dbReference type="ChEBI" id="CHEBI:58210"/>
        <note>ligand shared between dimeric partners</note>
    </ligand>
</feature>
<reference evidence="10" key="1">
    <citation type="submission" date="2021-04" db="EMBL/GenBank/DDBJ databases">
        <authorList>
            <person name="Karlyshev A.V."/>
        </authorList>
    </citation>
    <scope>NUCLEOTIDE SEQUENCE</scope>
    <source>
        <strain evidence="10">LMG 29479</strain>
    </source>
</reference>
<organism evidence="10">
    <name type="scientific">Coralloluteibacterium stylophorae</name>
    <dbReference type="NCBI Taxonomy" id="1776034"/>
    <lineage>
        <taxon>Bacteria</taxon>
        <taxon>Pseudomonadati</taxon>
        <taxon>Pseudomonadota</taxon>
        <taxon>Gammaproteobacteria</taxon>
        <taxon>Lysobacterales</taxon>
        <taxon>Lysobacteraceae</taxon>
        <taxon>Coralloluteibacterium</taxon>
    </lineage>
</organism>
<comment type="cofactor">
    <cofactor evidence="7">
        <name>FMN</name>
        <dbReference type="ChEBI" id="CHEBI:58210"/>
    </cofactor>
    <text evidence="7">Binds 1 FMN per subunit.</text>
</comment>
<dbReference type="PIRSF" id="PIRSF000232">
    <property type="entry name" value="YdjA"/>
    <property type="match status" value="1"/>
</dbReference>
<evidence type="ECO:0000313" key="10">
    <source>
        <dbReference type="EMBL" id="MBR0561681.1"/>
    </source>
</evidence>
<feature type="binding site" description="in other chain" evidence="7">
    <location>
        <begin position="15"/>
        <end position="17"/>
    </location>
    <ligand>
        <name>FMN</name>
        <dbReference type="ChEBI" id="CHEBI:58210"/>
        <note>ligand shared between dimeric partners</note>
    </ligand>
</feature>
<feature type="binding site" description="in other chain" evidence="7">
    <location>
        <begin position="114"/>
        <end position="116"/>
    </location>
    <ligand>
        <name>FMN</name>
        <dbReference type="ChEBI" id="CHEBI:58210"/>
        <note>ligand shared between dimeric partners</note>
    </ligand>
</feature>
<evidence type="ECO:0000256" key="7">
    <source>
        <dbReference type="PIRSR" id="PIRSR000232-1"/>
    </source>
</evidence>
<keyword evidence="5" id="KW-0560">Oxidoreductase</keyword>
<evidence type="ECO:0000256" key="4">
    <source>
        <dbReference type="ARBA" id="ARBA00022857"/>
    </source>
</evidence>
<accession>A0A8J8AWL2</accession>
<dbReference type="InterPro" id="IPR029479">
    <property type="entry name" value="Nitroreductase"/>
</dbReference>
<evidence type="ECO:0000259" key="9">
    <source>
        <dbReference type="Pfam" id="PF00881"/>
    </source>
</evidence>